<protein>
    <submittedName>
        <fullName evidence="2">Uncharacterized protein</fullName>
    </submittedName>
</protein>
<sequence>MNKKKKKIIILNYLFFLYIIFLFFLIIFLLCLFIFSFFPNLNFSSGLSSKKPSHFLNYSTSLSPFEVNFSKSKKIFTENNKRLIEKSSDLSSFRNFQKNKIKNRVLNFLKKNNVDIISLDNYQIQSLDKIINQFYNFKNHNFEGKNFHENLNKLNEQITNLKKIFNINNDKLFLYSFPQVYTEDISTSNLNNYSNKSKYSSLLSDFFDITGILMDNLHKNSVKGLRIVSPLISSRGIVFNIF</sequence>
<keyword evidence="1" id="KW-0812">Transmembrane</keyword>
<keyword evidence="1" id="KW-1133">Transmembrane helix</keyword>
<name>A0ABY7M3E9_9MOLU</name>
<organism evidence="2 3">
    <name type="scientific">Candidatus Phytoplasma sacchari</name>
    <dbReference type="NCBI Taxonomy" id="2609813"/>
    <lineage>
        <taxon>Bacteria</taxon>
        <taxon>Bacillati</taxon>
        <taxon>Mycoplasmatota</taxon>
        <taxon>Mollicutes</taxon>
        <taxon>Acholeplasmatales</taxon>
        <taxon>Acholeplasmataceae</taxon>
        <taxon>Candidatus Phytoplasma</taxon>
        <taxon>16SrXI (Rice yellow dwarf group)</taxon>
    </lineage>
</organism>
<evidence type="ECO:0000313" key="2">
    <source>
        <dbReference type="EMBL" id="WBL31490.1"/>
    </source>
</evidence>
<keyword evidence="1" id="KW-0472">Membrane</keyword>
<dbReference type="Proteomes" id="UP001210120">
    <property type="component" value="Chromosome"/>
</dbReference>
<evidence type="ECO:0000256" key="1">
    <source>
        <dbReference type="SAM" id="Phobius"/>
    </source>
</evidence>
<dbReference type="EMBL" id="CP115156">
    <property type="protein sequence ID" value="WBL31490.1"/>
    <property type="molecule type" value="Genomic_DNA"/>
</dbReference>
<accession>A0ABY7M3E9</accession>
<reference evidence="2" key="1">
    <citation type="submission" date="2022-12" db="EMBL/GenBank/DDBJ databases">
        <title>Genomic Characterization of Candidatus Phytoplasma sacchari in China.</title>
        <authorList>
            <person name="Zhang R.-Y."/>
        </authorList>
    </citation>
    <scope>NUCLEOTIDE SEQUENCE [LARGE SCALE GENOMIC DNA]</scope>
    <source>
        <strain evidence="2">SCWL1</strain>
    </source>
</reference>
<gene>
    <name evidence="2" type="ORF">O7R10_00270</name>
</gene>
<evidence type="ECO:0000313" key="3">
    <source>
        <dbReference type="Proteomes" id="UP001210120"/>
    </source>
</evidence>
<proteinExistence type="predicted"/>
<keyword evidence="3" id="KW-1185">Reference proteome</keyword>
<feature type="transmembrane region" description="Helical" evidence="1">
    <location>
        <begin position="12"/>
        <end position="38"/>
    </location>
</feature>